<evidence type="ECO:0000313" key="2">
    <source>
        <dbReference type="Proteomes" id="UP000179860"/>
    </source>
</evidence>
<organism evidence="1 2">
    <name type="scientific">Paraburkholderia sprentiae WSM5005</name>
    <dbReference type="NCBI Taxonomy" id="754502"/>
    <lineage>
        <taxon>Bacteria</taxon>
        <taxon>Pseudomonadati</taxon>
        <taxon>Pseudomonadota</taxon>
        <taxon>Betaproteobacteria</taxon>
        <taxon>Burkholderiales</taxon>
        <taxon>Burkholderiaceae</taxon>
        <taxon>Paraburkholderia</taxon>
    </lineage>
</organism>
<dbReference type="EMBL" id="CP017561">
    <property type="protein sequence ID" value="QXE07188.1"/>
    <property type="molecule type" value="Genomic_DNA"/>
</dbReference>
<proteinExistence type="predicted"/>
<reference evidence="1" key="1">
    <citation type="submission" date="2016-09" db="EMBL/GenBank/DDBJ databases">
        <title>The Complete Genome of Burkholderia sprentiae wsm5005.</title>
        <authorList>
            <person name="De Meyer S."/>
            <person name="Wang P."/>
            <person name="Terpolilli J."/>
        </authorList>
    </citation>
    <scope>NUCLEOTIDE SEQUENCE [LARGE SCALE GENOMIC DNA]</scope>
    <source>
        <strain evidence="1">WSM5005</strain>
    </source>
</reference>
<name>A0A8F4QKN3_9BURK</name>
<dbReference type="KEGG" id="pspw:BJG93_35180"/>
<gene>
    <name evidence="1" type="ORF">BJG93_35180</name>
</gene>
<dbReference type="Proteomes" id="UP000179860">
    <property type="component" value="Chromosome 1"/>
</dbReference>
<protein>
    <submittedName>
        <fullName evidence="1">Uncharacterized protein</fullName>
    </submittedName>
</protein>
<evidence type="ECO:0000313" key="1">
    <source>
        <dbReference type="EMBL" id="QXE07188.1"/>
    </source>
</evidence>
<accession>A0A8F4QKN3</accession>
<keyword evidence="2" id="KW-1185">Reference proteome</keyword>
<dbReference type="RefSeq" id="WP_154671824.1">
    <property type="nucleotide sequence ID" value="NZ_CP017561.2"/>
</dbReference>
<sequence length="151" mass="16420">MSLTLVAVEDIGEWAGAGRVPAGVTGAGAVMVNSPRGWMNASSFITKSRINKIALNTISISGASNFIRNATNNARSNYLKKENYTKKIGRDFFALNDAQQWGAGITPMVGGEPGEKRNCPCRNARIGRSAAHVRPQCGKMYRIKYIKIPKF</sequence>
<dbReference type="AlphaFoldDB" id="A0A8F4QKN3"/>